<dbReference type="Gene3D" id="3.90.79.10">
    <property type="entry name" value="Nucleoside Triphosphate Pyrophosphohydrolase"/>
    <property type="match status" value="1"/>
</dbReference>
<evidence type="ECO:0000313" key="2">
    <source>
        <dbReference type="EMBL" id="AHB49179.1"/>
    </source>
</evidence>
<dbReference type="CDD" id="cd02883">
    <property type="entry name" value="NUDIX_Hydrolase"/>
    <property type="match status" value="1"/>
</dbReference>
<protein>
    <submittedName>
        <fullName evidence="2">NUDIX hydrolase</fullName>
    </submittedName>
</protein>
<dbReference type="OrthoDB" id="9806849at2"/>
<dbReference type="HOGENOM" id="CLU_097891_0_0_5"/>
<keyword evidence="2" id="KW-0378">Hydrolase</keyword>
<dbReference type="PATRIC" id="fig|1029756.8.peg.2789"/>
<dbReference type="EMBL" id="CP006912">
    <property type="protein sequence ID" value="AHB49179.1"/>
    <property type="molecule type" value="Genomic_DNA"/>
</dbReference>
<dbReference type="RefSeq" id="WP_023788003.1">
    <property type="nucleotide sequence ID" value="NC_022997.1"/>
</dbReference>
<dbReference type="InterPro" id="IPR015797">
    <property type="entry name" value="NUDIX_hydrolase-like_dom_sf"/>
</dbReference>
<evidence type="ECO:0000313" key="3">
    <source>
        <dbReference type="Proteomes" id="UP000018542"/>
    </source>
</evidence>
<dbReference type="PROSITE" id="PS51462">
    <property type="entry name" value="NUDIX"/>
    <property type="match status" value="1"/>
</dbReference>
<dbReference type="KEGG" id="hni:W911_13390"/>
<sequence length="243" mass="26624">MGQQIEARLIEATRVDLRVTDAEWAFARQYQGEIAAHWARRSAENPHYFNGTVLLLSDYALSDDGVVSGRLLRTDFMSFLYWRETGCPEAGIYDTFCTALIRSREGHVLLCQQRPGNLNEGFATPPGGFIDERDVDADGTIDLSRAVTREIAEETGLGAPLLRQGAGFAILLVRHQVSLAVPWHSDLSGDDLVRKASLHIAGEAEGELLRTLSLSPGEALRTLSLPDYARVLLSASDVLKTSA</sequence>
<dbReference type="STRING" id="1029756.W911_13390"/>
<dbReference type="GO" id="GO:0016787">
    <property type="term" value="F:hydrolase activity"/>
    <property type="evidence" value="ECO:0007669"/>
    <property type="project" value="UniProtKB-KW"/>
</dbReference>
<feature type="domain" description="Nudix hydrolase" evidence="1">
    <location>
        <begin position="91"/>
        <end position="243"/>
    </location>
</feature>
<reference evidence="2 3" key="1">
    <citation type="journal article" date="2014" name="Genome Announc.">
        <title>Complete Genome Sequence of Hyphomicrobium nitrativorans Strain NL23, a Denitrifying Bacterium Isolated from Biofilm of a Methanol-Fed Denitrification System Treating Seawater at the Montreal Biodome.</title>
        <authorList>
            <person name="Martineau C."/>
            <person name="Villeneuve C."/>
            <person name="Mauffrey F."/>
            <person name="Villemur R."/>
        </authorList>
    </citation>
    <scope>NUCLEOTIDE SEQUENCE [LARGE SCALE GENOMIC DNA]</scope>
    <source>
        <strain evidence="2">NL23</strain>
    </source>
</reference>
<organism evidence="2 3">
    <name type="scientific">Hyphomicrobium nitrativorans NL23</name>
    <dbReference type="NCBI Taxonomy" id="1029756"/>
    <lineage>
        <taxon>Bacteria</taxon>
        <taxon>Pseudomonadati</taxon>
        <taxon>Pseudomonadota</taxon>
        <taxon>Alphaproteobacteria</taxon>
        <taxon>Hyphomicrobiales</taxon>
        <taxon>Hyphomicrobiaceae</taxon>
        <taxon>Hyphomicrobium</taxon>
    </lineage>
</organism>
<name>V5SGU7_9HYPH</name>
<dbReference type="InterPro" id="IPR000086">
    <property type="entry name" value="NUDIX_hydrolase_dom"/>
</dbReference>
<proteinExistence type="predicted"/>
<dbReference type="Proteomes" id="UP000018542">
    <property type="component" value="Chromosome"/>
</dbReference>
<dbReference type="SUPFAM" id="SSF55811">
    <property type="entry name" value="Nudix"/>
    <property type="match status" value="1"/>
</dbReference>
<evidence type="ECO:0000259" key="1">
    <source>
        <dbReference type="PROSITE" id="PS51462"/>
    </source>
</evidence>
<dbReference type="Pfam" id="PF00293">
    <property type="entry name" value="NUDIX"/>
    <property type="match status" value="1"/>
</dbReference>
<accession>V5SGU7</accession>
<dbReference type="AlphaFoldDB" id="V5SGU7"/>
<gene>
    <name evidence="2" type="ORF">W911_13390</name>
</gene>
<keyword evidence="3" id="KW-1185">Reference proteome</keyword>